<sequence length="382" mass="42250">MTQDTTATPTRGTYAYDVDFLKQHTHQVLELIRGDARVLLSADYQGRVMTSTATGTNGTSYGWLNYDLMASGARSAQFNPVGGEERFWLGPEGGQYSVYFAEGAPYDMAHWQVPGLIETVAYEVVEADDRHAVFTKTAQLTNHSGTRFDLAIRRAVTLLSRQELGQRLGVALPDGVATVGYETDNRLTNAGPTAWTEEEGLLSIWLLGMLTPSPQTKVIVPFRPRPDAAAHITDTYFGTIPDDRLQRLDSVLVLTCDGRFRSKIGMTPVLSKGVAGSYDFARNLLTCIFFPVEENGLYVKSTWEHHDHPYRGDVVNAYNDGPLADGSQLGPFYELESSSAVRPLLPGETQTYRQVTCHFQGEYAALRQLAQQLLGVDLEQVK</sequence>
<reference evidence="1 2" key="1">
    <citation type="submission" date="2016-10" db="EMBL/GenBank/DDBJ databases">
        <authorList>
            <person name="de Groot N.N."/>
        </authorList>
    </citation>
    <scope>NUCLEOTIDE SEQUENCE [LARGE SCALE GENOMIC DNA]</scope>
    <source>
        <strain evidence="1 2">DSM 25186</strain>
    </source>
</reference>
<organism evidence="1 2">
    <name type="scientific">Catalinimonas alkaloidigena</name>
    <dbReference type="NCBI Taxonomy" id="1075417"/>
    <lineage>
        <taxon>Bacteria</taxon>
        <taxon>Pseudomonadati</taxon>
        <taxon>Bacteroidota</taxon>
        <taxon>Cytophagia</taxon>
        <taxon>Cytophagales</taxon>
        <taxon>Catalimonadaceae</taxon>
        <taxon>Catalinimonas</taxon>
    </lineage>
</organism>
<evidence type="ECO:0008006" key="3">
    <source>
        <dbReference type="Google" id="ProtNLM"/>
    </source>
</evidence>
<evidence type="ECO:0000313" key="1">
    <source>
        <dbReference type="EMBL" id="SDJ84751.1"/>
    </source>
</evidence>
<dbReference type="AlphaFoldDB" id="A0A1G8X2R5"/>
<dbReference type="EMBL" id="FNFO01000001">
    <property type="protein sequence ID" value="SDJ84751.1"/>
    <property type="molecule type" value="Genomic_DNA"/>
</dbReference>
<proteinExistence type="predicted"/>
<protein>
    <recommendedName>
        <fullName evidence="3">Methane oxygenase PmoA</fullName>
    </recommendedName>
</protein>
<dbReference type="STRING" id="1075417.SAMN05421823_101247"/>
<dbReference type="Proteomes" id="UP000198510">
    <property type="component" value="Unassembled WGS sequence"/>
</dbReference>
<keyword evidence="2" id="KW-1185">Reference proteome</keyword>
<evidence type="ECO:0000313" key="2">
    <source>
        <dbReference type="Proteomes" id="UP000198510"/>
    </source>
</evidence>
<dbReference type="InterPro" id="IPR046713">
    <property type="entry name" value="DUF6786"/>
</dbReference>
<accession>A0A1G8X2R5</accession>
<name>A0A1G8X2R5_9BACT</name>
<dbReference type="Pfam" id="PF20583">
    <property type="entry name" value="DUF6786"/>
    <property type="match status" value="1"/>
</dbReference>
<gene>
    <name evidence="1" type="ORF">SAMN05421823_101247</name>
</gene>